<dbReference type="Proteomes" id="UP000291917">
    <property type="component" value="Unassembled WGS sequence"/>
</dbReference>
<comment type="caution">
    <text evidence="3">The sequence shown here is derived from an EMBL/GenBank/DDBJ whole genome shotgun (WGS) entry which is preliminary data.</text>
</comment>
<evidence type="ECO:0000313" key="4">
    <source>
        <dbReference type="Proteomes" id="UP000291917"/>
    </source>
</evidence>
<reference evidence="3 4" key="2">
    <citation type="journal article" date="2019" name="Science, e1252229">
        <title>Invertible promoters mediate bacterial phase variation, antibiotic resistance, and host adaptation in the gut.</title>
        <authorList>
            <person name="Jiang X."/>
            <person name="Hall A.B."/>
            <person name="Arthur T.D."/>
            <person name="Plichta D.R."/>
            <person name="Covington C.T."/>
            <person name="Poyet M."/>
            <person name="Crothers J."/>
            <person name="Moses P.L."/>
            <person name="Tolonen A.C."/>
            <person name="Vlamakis H."/>
            <person name="Alm E.J."/>
            <person name="Xavier R.J."/>
        </authorList>
    </citation>
    <scope>NUCLEOTIDE SEQUENCE [LARGE SCALE GENOMIC DNA]</scope>
    <source>
        <strain evidence="3">Bj_0095</strain>
        <strain evidence="4">bj_0095</strain>
    </source>
</reference>
<protein>
    <submittedName>
        <fullName evidence="3">DUF3408 domain-containing protein</fullName>
    </submittedName>
</protein>
<reference evidence="2 5" key="1">
    <citation type="journal article" date="2019" name="Nat. Med.">
        <title>A library of human gut bacterial isolates paired with longitudinal multiomics data enables mechanistic microbiome research.</title>
        <authorList>
            <person name="Poyet M."/>
            <person name="Groussin M."/>
            <person name="Gibbons S.M."/>
            <person name="Avila-Pacheco J."/>
            <person name="Jiang X."/>
            <person name="Kearney S.M."/>
            <person name="Perrotta A.R."/>
            <person name="Berdy B."/>
            <person name="Zhao S."/>
            <person name="Lieberman T.D."/>
            <person name="Swanson P.K."/>
            <person name="Smith M."/>
            <person name="Roesemann S."/>
            <person name="Alexander J.E."/>
            <person name="Rich S.A."/>
            <person name="Livny J."/>
            <person name="Vlamakis H."/>
            <person name="Clish C."/>
            <person name="Bullock K."/>
            <person name="Deik A."/>
            <person name="Scott J."/>
            <person name="Pierce K.A."/>
            <person name="Xavier R.J."/>
            <person name="Alm E.J."/>
        </authorList>
    </citation>
    <scope>NUCLEOTIDE SEQUENCE [LARGE SCALE GENOMIC DNA]</scope>
    <source>
        <strain evidence="2 5">BIOML-A1</strain>
    </source>
</reference>
<gene>
    <name evidence="3" type="ORF">EAJ03_13555</name>
    <name evidence="2" type="ORF">F2Z23_09500</name>
</gene>
<name>A0A4Q5GSD2_9BACE</name>
<evidence type="ECO:0000313" key="5">
    <source>
        <dbReference type="Proteomes" id="UP000335496"/>
    </source>
</evidence>
<dbReference type="EMBL" id="VVZX01000010">
    <property type="protein sequence ID" value="KAA5274191.1"/>
    <property type="molecule type" value="Genomic_DNA"/>
</dbReference>
<dbReference type="Pfam" id="PF11888">
    <property type="entry name" value="DUF3408"/>
    <property type="match status" value="1"/>
</dbReference>
<proteinExistence type="predicted"/>
<evidence type="ECO:0000313" key="2">
    <source>
        <dbReference type="EMBL" id="KAA5274191.1"/>
    </source>
</evidence>
<sequence>MSKKETLSKAELQKMTGLDFPEQNSQTEEGRKKSIDAALENFSIENIKPHPLPSELKQAQTEAAPPVAVDVDEVLPTNIVEEQPLALPIQRRVSSKQRKLSLEEYRNTFMRPYRIEDRKPVFISGKLRKMLDKFACKIGEDRMSMSGLLENIVRHHIELYSEDFEHWKGM</sequence>
<organism evidence="3 4">
    <name type="scientific">Bacteroides eggerthii</name>
    <dbReference type="NCBI Taxonomy" id="28111"/>
    <lineage>
        <taxon>Bacteria</taxon>
        <taxon>Pseudomonadati</taxon>
        <taxon>Bacteroidota</taxon>
        <taxon>Bacteroidia</taxon>
        <taxon>Bacteroidales</taxon>
        <taxon>Bacteroidaceae</taxon>
        <taxon>Bacteroides</taxon>
    </lineage>
</organism>
<evidence type="ECO:0000256" key="1">
    <source>
        <dbReference type="SAM" id="MobiDB-lite"/>
    </source>
</evidence>
<feature type="compositionally biased region" description="Basic and acidic residues" evidence="1">
    <location>
        <begin position="1"/>
        <end position="12"/>
    </location>
</feature>
<dbReference type="EMBL" id="RCXL01000022">
    <property type="protein sequence ID" value="RYT71459.1"/>
    <property type="molecule type" value="Genomic_DNA"/>
</dbReference>
<dbReference type="Proteomes" id="UP000335496">
    <property type="component" value="Unassembled WGS sequence"/>
</dbReference>
<keyword evidence="5" id="KW-1185">Reference proteome</keyword>
<dbReference type="RefSeq" id="WP_122297402.1">
    <property type="nucleotide sequence ID" value="NZ_RCXL01000022.1"/>
</dbReference>
<evidence type="ECO:0000313" key="3">
    <source>
        <dbReference type="EMBL" id="RYT71459.1"/>
    </source>
</evidence>
<accession>A0A4Q5GSD2</accession>
<dbReference type="AlphaFoldDB" id="A0A4Q5GSD2"/>
<dbReference type="InterPro" id="IPR021823">
    <property type="entry name" value="DUF3408"/>
</dbReference>
<feature type="region of interest" description="Disordered" evidence="1">
    <location>
        <begin position="1"/>
        <end position="35"/>
    </location>
</feature>